<keyword evidence="4" id="KW-0547">Nucleotide-binding</keyword>
<keyword evidence="13" id="KW-1185">Reference proteome</keyword>
<feature type="chain" id="PRO_5045674941" description="Epidermal growth factor receptor-like transmembrane-juxtamembrane segment domain-containing protein" evidence="10">
    <location>
        <begin position="24"/>
        <end position="483"/>
    </location>
</feature>
<evidence type="ECO:0000256" key="7">
    <source>
        <dbReference type="ARBA" id="ARBA00023136"/>
    </source>
</evidence>
<dbReference type="InterPro" id="IPR049328">
    <property type="entry name" value="TM_ErbB1"/>
</dbReference>
<keyword evidence="2" id="KW-0597">Phosphoprotein</keyword>
<keyword evidence="7 9" id="KW-0472">Membrane</keyword>
<feature type="domain" description="Epidermal growth factor receptor-like transmembrane-juxtamembrane segment" evidence="11">
    <location>
        <begin position="262"/>
        <end position="287"/>
    </location>
</feature>
<evidence type="ECO:0000313" key="12">
    <source>
        <dbReference type="EMBL" id="KAL1902734.1"/>
    </source>
</evidence>
<keyword evidence="10" id="KW-0732">Signal</keyword>
<dbReference type="EMBL" id="JAWCUI010000004">
    <property type="protein sequence ID" value="KAL1902734.1"/>
    <property type="molecule type" value="Genomic_DNA"/>
</dbReference>
<feature type="compositionally biased region" description="Gly residues" evidence="8">
    <location>
        <begin position="297"/>
        <end position="311"/>
    </location>
</feature>
<dbReference type="Pfam" id="PF21314">
    <property type="entry name" value="TM_ErbB1"/>
    <property type="match status" value="1"/>
</dbReference>
<dbReference type="PANTHER" id="PTHR15549:SF26">
    <property type="entry name" value="AXIAL BUDDING PATTERN PROTEIN 2-RELATED"/>
    <property type="match status" value="1"/>
</dbReference>
<keyword evidence="5" id="KW-0067">ATP-binding</keyword>
<gene>
    <name evidence="12" type="ORF">Sste5346_001177</name>
</gene>
<sequence>MKQFSNVTTAFAAAACLASVAEARRSPFFARNNAERNWQPAIETAAAVAIAAGQGHGDLSSMPQIAMNDFVDGVPAPEPPATTAAPALNPLFLKRDSSDNTCAYVSGISSISLYCDTTDECVANSHNSFVGCCPDTSTTCPIPTTCYPSSEGSLYTTSNGYTLWCGSSEYPECVTHYYADDVFTGYMLLGCGKTEAVDKVWYLPTSDSSSSSSTSSKSKKSTSTTSPSSAPATSTSPSTPTSPLPSTSPTGSTSKKSNAGAIAGGVVGGVAGLALIGLGVFFLLRRNNTNKVNNVGGAPGAPGAGAPGPNGGQPPMGQQPYYVAPGGGDPNTAGYAAAGAAAGGVAGLGAAAAYQQHQQQDPNLYNPNQQYGGYPPQQSPPIQQQDAKLYDPYNPNGQQYDPNAAAASASGSPPLVQSPQSGVYNTAAVAPAGGQISPHEAISPYSAPPPQPGMGFHSGPVPTTLDVAELSTERNDGELRELA</sequence>
<dbReference type="PROSITE" id="PS51257">
    <property type="entry name" value="PROKAR_LIPOPROTEIN"/>
    <property type="match status" value="1"/>
</dbReference>
<evidence type="ECO:0000256" key="8">
    <source>
        <dbReference type="SAM" id="MobiDB-lite"/>
    </source>
</evidence>
<feature type="signal peptide" evidence="10">
    <location>
        <begin position="1"/>
        <end position="23"/>
    </location>
</feature>
<reference evidence="12 13" key="1">
    <citation type="journal article" date="2024" name="IMA Fungus">
        <title>IMA Genome - F19 : A genome assembly and annotation guide to empower mycologists, including annotated draft genome sequences of Ceratocystis pirilliformis, Diaporthe australafricana, Fusarium ophioides, Paecilomyces lecythidis, and Sporothrix stenoceras.</title>
        <authorList>
            <person name="Aylward J."/>
            <person name="Wilson A.M."/>
            <person name="Visagie C.M."/>
            <person name="Spraker J."/>
            <person name="Barnes I."/>
            <person name="Buitendag C."/>
            <person name="Ceriani C."/>
            <person name="Del Mar Angel L."/>
            <person name="du Plessis D."/>
            <person name="Fuchs T."/>
            <person name="Gasser K."/>
            <person name="Kramer D."/>
            <person name="Li W."/>
            <person name="Munsamy K."/>
            <person name="Piso A."/>
            <person name="Price J.L."/>
            <person name="Sonnekus B."/>
            <person name="Thomas C."/>
            <person name="van der Nest A."/>
            <person name="van Dijk A."/>
            <person name="van Heerden A."/>
            <person name="van Vuuren N."/>
            <person name="Yilmaz N."/>
            <person name="Duong T.A."/>
            <person name="van der Merwe N.A."/>
            <person name="Wingfield M.J."/>
            <person name="Wingfield B.D."/>
        </authorList>
    </citation>
    <scope>NUCLEOTIDE SEQUENCE [LARGE SCALE GENOMIC DNA]</scope>
    <source>
        <strain evidence="12 13">CMW 5346</strain>
    </source>
</reference>
<evidence type="ECO:0000256" key="9">
    <source>
        <dbReference type="SAM" id="Phobius"/>
    </source>
</evidence>
<keyword evidence="3 9" id="KW-0812">Transmembrane</keyword>
<evidence type="ECO:0000256" key="4">
    <source>
        <dbReference type="ARBA" id="ARBA00022741"/>
    </source>
</evidence>
<dbReference type="Proteomes" id="UP001583186">
    <property type="component" value="Unassembled WGS sequence"/>
</dbReference>
<comment type="subcellular location">
    <subcellularLocation>
        <location evidence="1">Membrane</location>
        <topology evidence="1">Single-pass membrane protein</topology>
    </subcellularLocation>
</comment>
<dbReference type="InterPro" id="IPR051694">
    <property type="entry name" value="Immunoregulatory_rcpt-like"/>
</dbReference>
<feature type="region of interest" description="Disordered" evidence="8">
    <location>
        <begin position="295"/>
        <end position="320"/>
    </location>
</feature>
<evidence type="ECO:0000259" key="11">
    <source>
        <dbReference type="Pfam" id="PF21314"/>
    </source>
</evidence>
<accession>A0ABR3ZTE3</accession>
<evidence type="ECO:0000256" key="3">
    <source>
        <dbReference type="ARBA" id="ARBA00022692"/>
    </source>
</evidence>
<evidence type="ECO:0000256" key="1">
    <source>
        <dbReference type="ARBA" id="ARBA00004167"/>
    </source>
</evidence>
<keyword evidence="6 9" id="KW-1133">Transmembrane helix</keyword>
<evidence type="ECO:0000313" key="13">
    <source>
        <dbReference type="Proteomes" id="UP001583186"/>
    </source>
</evidence>
<comment type="caution">
    <text evidence="12">The sequence shown here is derived from an EMBL/GenBank/DDBJ whole genome shotgun (WGS) entry which is preliminary data.</text>
</comment>
<proteinExistence type="predicted"/>
<organism evidence="12 13">
    <name type="scientific">Sporothrix stenoceras</name>
    <dbReference type="NCBI Taxonomy" id="5173"/>
    <lineage>
        <taxon>Eukaryota</taxon>
        <taxon>Fungi</taxon>
        <taxon>Dikarya</taxon>
        <taxon>Ascomycota</taxon>
        <taxon>Pezizomycotina</taxon>
        <taxon>Sordariomycetes</taxon>
        <taxon>Sordariomycetidae</taxon>
        <taxon>Ophiostomatales</taxon>
        <taxon>Ophiostomataceae</taxon>
        <taxon>Sporothrix</taxon>
    </lineage>
</organism>
<feature type="region of interest" description="Disordered" evidence="8">
    <location>
        <begin position="435"/>
        <end position="463"/>
    </location>
</feature>
<evidence type="ECO:0000256" key="6">
    <source>
        <dbReference type="ARBA" id="ARBA00022989"/>
    </source>
</evidence>
<feature type="region of interest" description="Disordered" evidence="8">
    <location>
        <begin position="205"/>
        <end position="257"/>
    </location>
</feature>
<feature type="compositionally biased region" description="Low complexity" evidence="8">
    <location>
        <begin position="366"/>
        <end position="385"/>
    </location>
</feature>
<evidence type="ECO:0000256" key="2">
    <source>
        <dbReference type="ARBA" id="ARBA00022553"/>
    </source>
</evidence>
<feature type="transmembrane region" description="Helical" evidence="9">
    <location>
        <begin position="262"/>
        <end position="284"/>
    </location>
</feature>
<protein>
    <recommendedName>
        <fullName evidence="11">Epidermal growth factor receptor-like transmembrane-juxtamembrane segment domain-containing protein</fullName>
    </recommendedName>
</protein>
<evidence type="ECO:0000256" key="10">
    <source>
        <dbReference type="SAM" id="SignalP"/>
    </source>
</evidence>
<dbReference type="PANTHER" id="PTHR15549">
    <property type="entry name" value="PAIRED IMMUNOGLOBULIN-LIKE TYPE 2 RECEPTOR"/>
    <property type="match status" value="1"/>
</dbReference>
<feature type="region of interest" description="Disordered" evidence="8">
    <location>
        <begin position="357"/>
        <end position="420"/>
    </location>
</feature>
<name>A0ABR3ZTE3_9PEZI</name>
<evidence type="ECO:0000256" key="5">
    <source>
        <dbReference type="ARBA" id="ARBA00022840"/>
    </source>
</evidence>